<dbReference type="PRINTS" id="PR00413">
    <property type="entry name" value="HADHALOGNASE"/>
</dbReference>
<dbReference type="RefSeq" id="XP_066087750.1">
    <property type="nucleotide sequence ID" value="XM_066231653.1"/>
</dbReference>
<evidence type="ECO:0000256" key="1">
    <source>
        <dbReference type="ARBA" id="ARBA00022801"/>
    </source>
</evidence>
<dbReference type="AlphaFoldDB" id="A0AAX4KVG3"/>
<dbReference type="GO" id="GO:0016791">
    <property type="term" value="F:phosphatase activity"/>
    <property type="evidence" value="ECO:0007669"/>
    <property type="project" value="UniProtKB-ARBA"/>
</dbReference>
<organism evidence="2 3">
    <name type="scientific">Kwoniella europaea PYCC6329</name>
    <dbReference type="NCBI Taxonomy" id="1423913"/>
    <lineage>
        <taxon>Eukaryota</taxon>
        <taxon>Fungi</taxon>
        <taxon>Dikarya</taxon>
        <taxon>Basidiomycota</taxon>
        <taxon>Agaricomycotina</taxon>
        <taxon>Tremellomycetes</taxon>
        <taxon>Tremellales</taxon>
        <taxon>Cryptococcaceae</taxon>
        <taxon>Kwoniella</taxon>
    </lineage>
</organism>
<dbReference type="EMBL" id="CP144091">
    <property type="protein sequence ID" value="WWD09783.1"/>
    <property type="molecule type" value="Genomic_DNA"/>
</dbReference>
<dbReference type="KEGG" id="ker:91106712"/>
<dbReference type="PANTHER" id="PTHR43316">
    <property type="entry name" value="HYDROLASE, HALOACID DELAHOGENASE-RELATED"/>
    <property type="match status" value="1"/>
</dbReference>
<evidence type="ECO:0000313" key="2">
    <source>
        <dbReference type="EMBL" id="WWD09783.1"/>
    </source>
</evidence>
<dbReference type="InterPro" id="IPR051540">
    <property type="entry name" value="S-2-haloacid_dehalogenase"/>
</dbReference>
<dbReference type="Gene3D" id="1.10.150.750">
    <property type="match status" value="1"/>
</dbReference>
<reference evidence="2 3" key="1">
    <citation type="submission" date="2024-01" db="EMBL/GenBank/DDBJ databases">
        <title>Comparative genomics of Cryptococcus and Kwoniella reveals pathogenesis evolution and contrasting modes of karyotype evolution via chromosome fusion or intercentromeric recombination.</title>
        <authorList>
            <person name="Coelho M.A."/>
            <person name="David-Palma M."/>
            <person name="Shea T."/>
            <person name="Bowers K."/>
            <person name="McGinley-Smith S."/>
            <person name="Mohammad A.W."/>
            <person name="Gnirke A."/>
            <person name="Yurkov A.M."/>
            <person name="Nowrousian M."/>
            <person name="Sun S."/>
            <person name="Cuomo C.A."/>
            <person name="Heitman J."/>
        </authorList>
    </citation>
    <scope>NUCLEOTIDE SEQUENCE [LARGE SCALE GENOMIC DNA]</scope>
    <source>
        <strain evidence="2 3">PYCC6329</strain>
    </source>
</reference>
<proteinExistence type="predicted"/>
<gene>
    <name evidence="2" type="ORF">V865_007911</name>
</gene>
<protein>
    <submittedName>
        <fullName evidence="2">Haloacid dehalogenase, type II</fullName>
    </submittedName>
</protein>
<dbReference type="SFLD" id="SFLDS00003">
    <property type="entry name" value="Haloacid_Dehalogenase"/>
    <property type="match status" value="1"/>
</dbReference>
<dbReference type="InterPro" id="IPR036412">
    <property type="entry name" value="HAD-like_sf"/>
</dbReference>
<dbReference type="Gene3D" id="3.40.50.1000">
    <property type="entry name" value="HAD superfamily/HAD-like"/>
    <property type="match status" value="1"/>
</dbReference>
<dbReference type="Pfam" id="PF00702">
    <property type="entry name" value="Hydrolase"/>
    <property type="match status" value="1"/>
</dbReference>
<dbReference type="SUPFAM" id="SSF56784">
    <property type="entry name" value="HAD-like"/>
    <property type="match status" value="1"/>
</dbReference>
<keyword evidence="3" id="KW-1185">Reference proteome</keyword>
<dbReference type="PANTHER" id="PTHR43316:SF9">
    <property type="entry name" value="ACID DEHALOGENASE, PUTATIVE (AFU_ORTHOLOGUE AFUA_6G14460)-RELATED"/>
    <property type="match status" value="1"/>
</dbReference>
<dbReference type="Proteomes" id="UP001358614">
    <property type="component" value="Chromosome 3"/>
</dbReference>
<sequence>MDNIKALIFDCYGDWEQGSYDALQPIFQQKTCPDPEKVFETLGKIKARIQAEDKTMLYPAVLKEAYRMLTGELRLWYDEEAAEAYALSVPSWPPFPDSQDALSTLKALGVKLVIHSNVDNESFEGTRKKLEGSWGKFDDIFTAEDIGSYKPDYRNFHHVLQSLEDQYEIQPNEVLVVANSKRADIAPAKRLGLKTVWINRPEAILGVKGYEDVRADWEFGSMLEFAEELKSVKEDDL</sequence>
<dbReference type="GeneID" id="91106712"/>
<dbReference type="InterPro" id="IPR023214">
    <property type="entry name" value="HAD_sf"/>
</dbReference>
<evidence type="ECO:0000313" key="3">
    <source>
        <dbReference type="Proteomes" id="UP001358614"/>
    </source>
</evidence>
<accession>A0AAX4KVG3</accession>
<name>A0AAX4KVG3_9TREE</name>
<dbReference type="SFLD" id="SFLDG01129">
    <property type="entry name" value="C1.5:_HAD__Beta-PGM__Phosphata"/>
    <property type="match status" value="1"/>
</dbReference>
<keyword evidence="1" id="KW-0378">Hydrolase</keyword>
<dbReference type="InterPro" id="IPR006439">
    <property type="entry name" value="HAD-SF_hydro_IA"/>
</dbReference>